<proteinExistence type="predicted"/>
<evidence type="ECO:0000313" key="2">
    <source>
        <dbReference type="EMBL" id="PSS22681.1"/>
    </source>
</evidence>
<sequence length="593" mass="64750">MSSVPPHDIVLVQPGDWSDMLPDAPSHEHRCTPACCSTVERADSVRSILAHSKEELLEGLAFPAGLTVADVDPWPAYTNGFRHICDKGIELRMPATDGFPTQCPHCSSATYWHVGRRPELAGAWILNCKNHECRLFMMPDQIPPCPVHVQEIREARKRDMENQLPLFLQRMARRLQEGKRVASRPGTPMKIDSPYRNLAKAGRVMSPLKLESGSPSIAPGGKRMVSTRGSPFVTPKKSVLVNPVDYASSSEEELPSPTKLLAGLREESKNKNAKVQDTKPTTPVQQAESQDDTKGLDVEPEDTEGLKHSKKGKRRIGSTRDGTRKQKKKRPVDVIELPDGNVGENYKERRLGDVIVVLDSDEEMFWSGHDDKIWEAYAKAELEAINKVGGSSGAGPTSESSGPTAVIPQPTTIADATINGSSQSTTTADATTSGTSQSTIVGPTTVSETSSPKVAVGHQPAADALDAASTSSSSSAGDFTIIDYPPKGELDLRVVVWSEYKAITIVEPNVPATFRFTDLRTTCEIIQATSNTVLKIWSESQCDWVWRRCSDAIAMPKGRFALLVRRDAVLDIDRVQFMKEAARLMQGCRASAV</sequence>
<accession>A0A2R6R7D3</accession>
<comment type="caution">
    <text evidence="2">The sequence shown here is derived from an EMBL/GenBank/DDBJ whole genome shotgun (WGS) entry which is preliminary data.</text>
</comment>
<organism evidence="2 3">
    <name type="scientific">Hermanssonia centrifuga</name>
    <dbReference type="NCBI Taxonomy" id="98765"/>
    <lineage>
        <taxon>Eukaryota</taxon>
        <taxon>Fungi</taxon>
        <taxon>Dikarya</taxon>
        <taxon>Basidiomycota</taxon>
        <taxon>Agaricomycotina</taxon>
        <taxon>Agaricomycetes</taxon>
        <taxon>Polyporales</taxon>
        <taxon>Meruliaceae</taxon>
        <taxon>Hermanssonia</taxon>
    </lineage>
</organism>
<evidence type="ECO:0000313" key="3">
    <source>
        <dbReference type="Proteomes" id="UP000186601"/>
    </source>
</evidence>
<feature type="region of interest" description="Disordered" evidence="1">
    <location>
        <begin position="268"/>
        <end position="336"/>
    </location>
</feature>
<reference evidence="2 3" key="1">
    <citation type="submission" date="2018-02" db="EMBL/GenBank/DDBJ databases">
        <title>Genome sequence of the basidiomycete white-rot fungus Phlebia centrifuga.</title>
        <authorList>
            <person name="Granchi Z."/>
            <person name="Peng M."/>
            <person name="de Vries R.P."/>
            <person name="Hilden K."/>
            <person name="Makela M.R."/>
            <person name="Grigoriev I."/>
            <person name="Riley R."/>
        </authorList>
    </citation>
    <scope>NUCLEOTIDE SEQUENCE [LARGE SCALE GENOMIC DNA]</scope>
    <source>
        <strain evidence="2 3">FBCC195</strain>
    </source>
</reference>
<evidence type="ECO:0000256" key="1">
    <source>
        <dbReference type="SAM" id="MobiDB-lite"/>
    </source>
</evidence>
<feature type="compositionally biased region" description="Polar residues" evidence="1">
    <location>
        <begin position="440"/>
        <end position="452"/>
    </location>
</feature>
<feature type="compositionally biased region" description="Basic residues" evidence="1">
    <location>
        <begin position="308"/>
        <end position="317"/>
    </location>
</feature>
<feature type="compositionally biased region" description="Low complexity" evidence="1">
    <location>
        <begin position="420"/>
        <end position="439"/>
    </location>
</feature>
<dbReference type="EMBL" id="MLYV02000268">
    <property type="protein sequence ID" value="PSS22681.1"/>
    <property type="molecule type" value="Genomic_DNA"/>
</dbReference>
<feature type="compositionally biased region" description="Polar residues" evidence="1">
    <location>
        <begin position="394"/>
        <end position="408"/>
    </location>
</feature>
<feature type="compositionally biased region" description="Basic and acidic residues" evidence="1">
    <location>
        <begin position="268"/>
        <end position="277"/>
    </location>
</feature>
<dbReference type="Proteomes" id="UP000186601">
    <property type="component" value="Unassembled WGS sequence"/>
</dbReference>
<feature type="compositionally biased region" description="Polar residues" evidence="1">
    <location>
        <begin position="278"/>
        <end position="288"/>
    </location>
</feature>
<dbReference type="AlphaFoldDB" id="A0A2R6R7D3"/>
<keyword evidence="3" id="KW-1185">Reference proteome</keyword>
<feature type="region of interest" description="Disordered" evidence="1">
    <location>
        <begin position="389"/>
        <end position="408"/>
    </location>
</feature>
<gene>
    <name evidence="2" type="ORF">PHLCEN_2v3001</name>
</gene>
<name>A0A2R6R7D3_9APHY</name>
<feature type="region of interest" description="Disordered" evidence="1">
    <location>
        <begin position="416"/>
        <end position="457"/>
    </location>
</feature>
<feature type="region of interest" description="Disordered" evidence="1">
    <location>
        <begin position="210"/>
        <end position="235"/>
    </location>
</feature>
<protein>
    <submittedName>
        <fullName evidence="2">Uncharacterized protein</fullName>
    </submittedName>
</protein>